<name>A0ABY5BPQ9_9LACO</name>
<dbReference type="InterPro" id="IPR029052">
    <property type="entry name" value="Metallo-depent_PP-like"/>
</dbReference>
<sequence length="410" mass="45617">MKFIHTADLHLDTPFAGIKDDGATPTELWKTLHDAPYASFTQIVTDAIEQQVDFMLIVGDLFDSKTQSAYALNFLLEQLERLHVHHIPVLLSFGNHDFQADGGAKFQFPENVQVFGREVSTKHLTLRDGTTVAISGFSYDQQAVTDDVVADFPAGHQADFTIGMVHGAVKTGTDSHYAPFTIPELVNKGYDYWALGHIHKRQQLNAHPPINYPGDIQGRHKNEPGEKGYLLVTTNNQGITTDFVATAPVVYTPIELEISASMGMNQVVSELVGTLTNADFSQLQLVNVILKTGAAGVHPEVALNAQTGILLGQVQQELQHNYQQINAWVYEVKVVETEQMHFADLDEAFWQTTKATVFNQANVNQLAKKLFKQDFIYQEFSHPGAVADLLQQSETFLQGKTDQEEFTDED</sequence>
<proteinExistence type="predicted"/>
<dbReference type="PANTHER" id="PTHR30337">
    <property type="entry name" value="COMPONENT OF ATP-DEPENDENT DSDNA EXONUCLEASE"/>
    <property type="match status" value="1"/>
</dbReference>
<protein>
    <submittedName>
        <fullName evidence="3">DNA repair exonuclease</fullName>
    </submittedName>
</protein>
<dbReference type="RefSeq" id="WP_252750120.1">
    <property type="nucleotide sequence ID" value="NZ_CP097116.1"/>
</dbReference>
<keyword evidence="4" id="KW-1185">Reference proteome</keyword>
<feature type="domain" description="Calcineurin-like phosphoesterase" evidence="2">
    <location>
        <begin position="1"/>
        <end position="200"/>
    </location>
</feature>
<accession>A0ABY5BPQ9</accession>
<evidence type="ECO:0000313" key="3">
    <source>
        <dbReference type="EMBL" id="USS85225.1"/>
    </source>
</evidence>
<dbReference type="Gene3D" id="3.60.21.10">
    <property type="match status" value="1"/>
</dbReference>
<reference evidence="3" key="1">
    <citation type="submission" date="2022-05" db="EMBL/GenBank/DDBJ databases">
        <authorList>
            <person name="Oliphant S.A."/>
            <person name="Watson-Haigh N.S."/>
            <person name="Sumby K.M."/>
            <person name="Gardner J.M."/>
            <person name="Jiranek V."/>
        </authorList>
    </citation>
    <scope>NUCLEOTIDE SEQUENCE</scope>
    <source>
        <strain evidence="3">KI16_H9</strain>
    </source>
</reference>
<evidence type="ECO:0000256" key="1">
    <source>
        <dbReference type="ARBA" id="ARBA00022801"/>
    </source>
</evidence>
<dbReference type="InterPro" id="IPR050535">
    <property type="entry name" value="DNA_Repair-Maintenance_Comp"/>
</dbReference>
<dbReference type="Pfam" id="PF00149">
    <property type="entry name" value="Metallophos"/>
    <property type="match status" value="1"/>
</dbReference>
<dbReference type="PANTHER" id="PTHR30337:SF7">
    <property type="entry name" value="PHOSPHOESTERASE"/>
    <property type="match status" value="1"/>
</dbReference>
<keyword evidence="1" id="KW-0378">Hydrolase</keyword>
<dbReference type="GO" id="GO:0004527">
    <property type="term" value="F:exonuclease activity"/>
    <property type="evidence" value="ECO:0007669"/>
    <property type="project" value="UniProtKB-KW"/>
</dbReference>
<dbReference type="InterPro" id="IPR041796">
    <property type="entry name" value="Mre11_N"/>
</dbReference>
<dbReference type="Proteomes" id="UP001056707">
    <property type="component" value="Chromosome"/>
</dbReference>
<dbReference type="InterPro" id="IPR014576">
    <property type="entry name" value="Pesterase_YhaO"/>
</dbReference>
<organism evidence="3 4">
    <name type="scientific">Fructilactobacillus myrtifloralis</name>
    <dbReference type="NCBI Taxonomy" id="2940301"/>
    <lineage>
        <taxon>Bacteria</taxon>
        <taxon>Bacillati</taxon>
        <taxon>Bacillota</taxon>
        <taxon>Bacilli</taxon>
        <taxon>Lactobacillales</taxon>
        <taxon>Lactobacillaceae</taxon>
        <taxon>Fructilactobacillus</taxon>
    </lineage>
</organism>
<dbReference type="CDD" id="cd00840">
    <property type="entry name" value="MPP_Mre11_N"/>
    <property type="match status" value="1"/>
</dbReference>
<keyword evidence="3" id="KW-0269">Exonuclease</keyword>
<dbReference type="SUPFAM" id="SSF56300">
    <property type="entry name" value="Metallo-dependent phosphatases"/>
    <property type="match status" value="1"/>
</dbReference>
<dbReference type="PIRSF" id="PIRSF033091">
    <property type="entry name" value="Pesterase_YhaO"/>
    <property type="match status" value="1"/>
</dbReference>
<dbReference type="InterPro" id="IPR004843">
    <property type="entry name" value="Calcineurin-like_PHP"/>
</dbReference>
<evidence type="ECO:0000313" key="4">
    <source>
        <dbReference type="Proteomes" id="UP001056707"/>
    </source>
</evidence>
<keyword evidence="3" id="KW-0540">Nuclease</keyword>
<gene>
    <name evidence="3" type="ORF">M3M35_00760</name>
</gene>
<evidence type="ECO:0000259" key="2">
    <source>
        <dbReference type="Pfam" id="PF00149"/>
    </source>
</evidence>
<dbReference type="EMBL" id="CP097116">
    <property type="protein sequence ID" value="USS85225.1"/>
    <property type="molecule type" value="Genomic_DNA"/>
</dbReference>